<protein>
    <submittedName>
        <fullName evidence="1">Uncharacterized protein</fullName>
    </submittedName>
</protein>
<evidence type="ECO:0000313" key="2">
    <source>
        <dbReference type="Proteomes" id="UP000552097"/>
    </source>
</evidence>
<dbReference type="RefSeq" id="WP_184922807.1">
    <property type="nucleotide sequence ID" value="NZ_JACHMO010000001.1"/>
</dbReference>
<proteinExistence type="predicted"/>
<accession>A0A7W9M284</accession>
<keyword evidence="2" id="KW-1185">Reference proteome</keyword>
<evidence type="ECO:0000313" key="1">
    <source>
        <dbReference type="EMBL" id="MBB5804745.1"/>
    </source>
</evidence>
<dbReference type="EMBL" id="JACHMO010000001">
    <property type="protein sequence ID" value="MBB5804745.1"/>
    <property type="molecule type" value="Genomic_DNA"/>
</dbReference>
<dbReference type="AlphaFoldDB" id="A0A7W9M284"/>
<sequence length="48" mass="4988">MNAAFAFASPDSKRLATSSSRLPSTASTLVFVSSKIALSSPVILIRSC</sequence>
<dbReference type="Proteomes" id="UP000552097">
    <property type="component" value="Unassembled WGS sequence"/>
</dbReference>
<comment type="caution">
    <text evidence="1">The sequence shown here is derived from an EMBL/GenBank/DDBJ whole genome shotgun (WGS) entry which is preliminary data.</text>
</comment>
<reference evidence="1 2" key="1">
    <citation type="submission" date="2020-08" db="EMBL/GenBank/DDBJ databases">
        <title>Sequencing the genomes of 1000 actinobacteria strains.</title>
        <authorList>
            <person name="Klenk H.-P."/>
        </authorList>
    </citation>
    <scope>NUCLEOTIDE SEQUENCE [LARGE SCALE GENOMIC DNA]</scope>
    <source>
        <strain evidence="1 2">DSM 45486</strain>
    </source>
</reference>
<name>A0A7W9M284_9PSEU</name>
<organism evidence="1 2">
    <name type="scientific">Saccharothrix ecbatanensis</name>
    <dbReference type="NCBI Taxonomy" id="1105145"/>
    <lineage>
        <taxon>Bacteria</taxon>
        <taxon>Bacillati</taxon>
        <taxon>Actinomycetota</taxon>
        <taxon>Actinomycetes</taxon>
        <taxon>Pseudonocardiales</taxon>
        <taxon>Pseudonocardiaceae</taxon>
        <taxon>Saccharothrix</taxon>
    </lineage>
</organism>
<gene>
    <name evidence="1" type="ORF">F4560_004513</name>
</gene>